<evidence type="ECO:0000256" key="1">
    <source>
        <dbReference type="ARBA" id="ARBA00000915"/>
    </source>
</evidence>
<dbReference type="GO" id="GO:0000287">
    <property type="term" value="F:magnesium ion binding"/>
    <property type="evidence" value="ECO:0007669"/>
    <property type="project" value="UniProtKB-UniRule"/>
</dbReference>
<dbReference type="GO" id="GO:0005737">
    <property type="term" value="C:cytoplasm"/>
    <property type="evidence" value="ECO:0007669"/>
    <property type="project" value="UniProtKB-SubCell"/>
</dbReference>
<evidence type="ECO:0000259" key="13">
    <source>
        <dbReference type="Pfam" id="PF01634"/>
    </source>
</evidence>
<evidence type="ECO:0000256" key="8">
    <source>
        <dbReference type="ARBA" id="ARBA00022676"/>
    </source>
</evidence>
<evidence type="ECO:0000256" key="2">
    <source>
        <dbReference type="ARBA" id="ARBA00004667"/>
    </source>
</evidence>
<dbReference type="EMBL" id="WXYQ01000007">
    <property type="protein sequence ID" value="NBG96325.1"/>
    <property type="molecule type" value="Genomic_DNA"/>
</dbReference>
<evidence type="ECO:0000256" key="9">
    <source>
        <dbReference type="ARBA" id="ARBA00022679"/>
    </source>
</evidence>
<accession>A0A845QCF3</accession>
<evidence type="ECO:0000256" key="3">
    <source>
        <dbReference type="ARBA" id="ARBA00007955"/>
    </source>
</evidence>
<evidence type="ECO:0000313" key="14">
    <source>
        <dbReference type="EMBL" id="NBG96325.1"/>
    </source>
</evidence>
<comment type="cofactor">
    <cofactor evidence="12">
        <name>Mg(2+)</name>
        <dbReference type="ChEBI" id="CHEBI:18420"/>
    </cofactor>
</comment>
<comment type="similarity">
    <text evidence="4">Belongs to the ATP phosphoribosyltransferase family. Short subfamily.</text>
</comment>
<evidence type="ECO:0000256" key="5">
    <source>
        <dbReference type="ARBA" id="ARBA00011946"/>
    </source>
</evidence>
<dbReference type="CDD" id="cd13593">
    <property type="entry name" value="PBP2_HisGL3"/>
    <property type="match status" value="1"/>
</dbReference>
<dbReference type="GO" id="GO:0003879">
    <property type="term" value="F:ATP phosphoribosyltransferase activity"/>
    <property type="evidence" value="ECO:0007669"/>
    <property type="project" value="UniProtKB-UniRule"/>
</dbReference>
<keyword evidence="9 12" id="KW-0808">Transferase</keyword>
<dbReference type="OrthoDB" id="9806435at2"/>
<dbReference type="Pfam" id="PF01634">
    <property type="entry name" value="HisG"/>
    <property type="match status" value="1"/>
</dbReference>
<evidence type="ECO:0000313" key="15">
    <source>
        <dbReference type="Proteomes" id="UP000470384"/>
    </source>
</evidence>
<comment type="subcellular location">
    <subcellularLocation>
        <location evidence="12">Cytoplasm</location>
    </subcellularLocation>
</comment>
<keyword evidence="15" id="KW-1185">Reference proteome</keyword>
<keyword evidence="8 12" id="KW-0328">Glycosyltransferase</keyword>
<comment type="catalytic activity">
    <reaction evidence="1 12">
        <text>1-(5-phospho-beta-D-ribosyl)-ATP + diphosphate = 5-phospho-alpha-D-ribose 1-diphosphate + ATP</text>
        <dbReference type="Rhea" id="RHEA:18473"/>
        <dbReference type="ChEBI" id="CHEBI:30616"/>
        <dbReference type="ChEBI" id="CHEBI:33019"/>
        <dbReference type="ChEBI" id="CHEBI:58017"/>
        <dbReference type="ChEBI" id="CHEBI:73183"/>
        <dbReference type="EC" id="2.4.2.17"/>
    </reaction>
</comment>
<reference evidence="14 15" key="1">
    <citation type="journal article" date="2016" name="Int. J. Syst. Evol. Microbiol.">
        <title>Pyruvatibacter mobilis gen. nov., sp. nov., a marine bacterium from the culture broth of Picochlorum sp. 122.</title>
        <authorList>
            <person name="Wang G."/>
            <person name="Tang M."/>
            <person name="Wu H."/>
            <person name="Dai S."/>
            <person name="Li T."/>
            <person name="Chen C."/>
            <person name="He H."/>
            <person name="Fan J."/>
            <person name="Xiang W."/>
            <person name="Li X."/>
        </authorList>
    </citation>
    <scope>NUCLEOTIDE SEQUENCE [LARGE SCALE GENOMIC DNA]</scope>
    <source>
        <strain evidence="14 15">GYP-11</strain>
    </source>
</reference>
<dbReference type="EC" id="2.4.2.17" evidence="5 12"/>
<keyword evidence="12" id="KW-0547">Nucleotide-binding</keyword>
<comment type="caution">
    <text evidence="14">The sequence shown here is derived from an EMBL/GenBank/DDBJ whole genome shotgun (WGS) entry which is preliminary data.</text>
</comment>
<dbReference type="GO" id="GO:0005524">
    <property type="term" value="F:ATP binding"/>
    <property type="evidence" value="ECO:0007669"/>
    <property type="project" value="UniProtKB-KW"/>
</dbReference>
<evidence type="ECO:0000256" key="7">
    <source>
        <dbReference type="ARBA" id="ARBA00022605"/>
    </source>
</evidence>
<comment type="function">
    <text evidence="11 12">Catalyzes the condensation of ATP and 5-phosphoribose 1-diphosphate to form N'-(5'-phosphoribosyl)-ATP (PR-ATP). Has a crucial role in the pathway because the rate of histidine biosynthesis seems to be controlled primarily by regulation of HisG enzymatic activity.</text>
</comment>
<comment type="similarity">
    <text evidence="3 12">Belongs to the ATP phosphoribosyltransferase family. Long subfamily.</text>
</comment>
<dbReference type="InterPro" id="IPR001348">
    <property type="entry name" value="ATP_PRibTrfase_HisG"/>
</dbReference>
<gene>
    <name evidence="12" type="primary">hisG</name>
    <name evidence="14" type="ORF">GTQ45_11325</name>
</gene>
<evidence type="ECO:0000256" key="12">
    <source>
        <dbReference type="HAMAP-Rule" id="MF_00079"/>
    </source>
</evidence>
<dbReference type="SUPFAM" id="SSF53850">
    <property type="entry name" value="Periplasmic binding protein-like II"/>
    <property type="match status" value="1"/>
</dbReference>
<dbReference type="UniPathway" id="UPA00031">
    <property type="reaction ID" value="UER00006"/>
</dbReference>
<dbReference type="PROSITE" id="PS01316">
    <property type="entry name" value="ATP_P_PHORIBOSYLTR"/>
    <property type="match status" value="1"/>
</dbReference>
<dbReference type="PANTHER" id="PTHR21403">
    <property type="entry name" value="ATP PHOSPHORIBOSYLTRANSFERASE ATP-PRTASE"/>
    <property type="match status" value="1"/>
</dbReference>
<evidence type="ECO:0000256" key="10">
    <source>
        <dbReference type="ARBA" id="ARBA00023102"/>
    </source>
</evidence>
<protein>
    <recommendedName>
        <fullName evidence="6 12">ATP phosphoribosyltransferase</fullName>
        <shortName evidence="12">ATP-PRT</shortName>
        <shortName evidence="12">ATP-PRTase</shortName>
        <ecNumber evidence="5 12">2.4.2.17</ecNumber>
    </recommendedName>
</protein>
<keyword evidence="7 12" id="KW-0028">Amino-acid biosynthesis</keyword>
<keyword evidence="12" id="KW-0479">Metal-binding</keyword>
<comment type="pathway">
    <text evidence="2 12">Amino-acid biosynthesis; L-histidine biosynthesis; L-histidine from 5-phospho-alpha-D-ribose 1-diphosphate: step 1/9.</text>
</comment>
<dbReference type="AlphaFoldDB" id="A0A845QCF3"/>
<dbReference type="InterPro" id="IPR013820">
    <property type="entry name" value="ATP_PRibTrfase_cat"/>
</dbReference>
<organism evidence="14 15">
    <name type="scientific">Pyruvatibacter mobilis</name>
    <dbReference type="NCBI Taxonomy" id="1712261"/>
    <lineage>
        <taxon>Bacteria</taxon>
        <taxon>Pseudomonadati</taxon>
        <taxon>Pseudomonadota</taxon>
        <taxon>Alphaproteobacteria</taxon>
        <taxon>Hyphomicrobiales</taxon>
        <taxon>Parvibaculaceae</taxon>
        <taxon>Pyruvatibacter</taxon>
    </lineage>
</organism>
<dbReference type="InterPro" id="IPR020621">
    <property type="entry name" value="ATP-PRT_HisG_long"/>
</dbReference>
<dbReference type="GeneID" id="300655474"/>
<keyword evidence="12" id="KW-0460">Magnesium</keyword>
<keyword evidence="10 12" id="KW-0368">Histidine biosynthesis</keyword>
<keyword evidence="12" id="KW-0067">ATP-binding</keyword>
<dbReference type="RefSeq" id="WP_160588413.1">
    <property type="nucleotide sequence ID" value="NZ_BMHN01000001.1"/>
</dbReference>
<evidence type="ECO:0000256" key="6">
    <source>
        <dbReference type="ARBA" id="ARBA00020998"/>
    </source>
</evidence>
<evidence type="ECO:0000256" key="11">
    <source>
        <dbReference type="ARBA" id="ARBA00024861"/>
    </source>
</evidence>
<dbReference type="NCBIfam" id="TIGR00070">
    <property type="entry name" value="hisG"/>
    <property type="match status" value="1"/>
</dbReference>
<dbReference type="Gene3D" id="3.40.190.10">
    <property type="entry name" value="Periplasmic binding protein-like II"/>
    <property type="match status" value="2"/>
</dbReference>
<dbReference type="HAMAP" id="MF_00079">
    <property type="entry name" value="HisG_Long"/>
    <property type="match status" value="1"/>
</dbReference>
<keyword evidence="12" id="KW-0963">Cytoplasm</keyword>
<dbReference type="PANTHER" id="PTHR21403:SF8">
    <property type="entry name" value="ATP PHOSPHORIBOSYLTRANSFERASE"/>
    <property type="match status" value="1"/>
</dbReference>
<name>A0A845QCF3_9HYPH</name>
<dbReference type="GO" id="GO:0000105">
    <property type="term" value="P:L-histidine biosynthetic process"/>
    <property type="evidence" value="ECO:0007669"/>
    <property type="project" value="UniProtKB-UniRule"/>
</dbReference>
<evidence type="ECO:0000256" key="4">
    <source>
        <dbReference type="ARBA" id="ARBA00009489"/>
    </source>
</evidence>
<dbReference type="InterPro" id="IPR018198">
    <property type="entry name" value="ATP_PRibTrfase_CS"/>
</dbReference>
<sequence>MTRQDTEDRLIVAVPSKGRLQEDALAFFKQAGCAIKQAGSSRGYVGRMPGVADVEVAFLSASEIAGSLGAGRAHLGITGEDLIREKLPEPENVVHMIKPLGFGHADVVVAVPQSWIDVRTMADFDDVAIAYHARRGERVRIATKYLRLTRNFFAEHGLADYRIVESAGATEGAPAGGTAEAIVDITSTGATLRANNLKILDDGVMLRSEANLVASRTAEWGPKARAAAAQILEMIEAVSRARGVVEMRFLHDVSDKALLDDLAQRFGARVPFPYDEDGARVALILHVPEPRVHDVVSHLYANGKDAVTVTEPRYIFQRGNPLMTELEDRLAG</sequence>
<dbReference type="Proteomes" id="UP000470384">
    <property type="component" value="Unassembled WGS sequence"/>
</dbReference>
<feature type="domain" description="ATP phosphoribosyltransferase catalytic" evidence="13">
    <location>
        <begin position="61"/>
        <end position="236"/>
    </location>
</feature>
<comment type="activity regulation">
    <text evidence="12">Feedback inhibited by histidine.</text>
</comment>
<proteinExistence type="inferred from homology"/>